<organism evidence="2 3">
    <name type="scientific">Candidatus Anoxymicrobium japonicum</name>
    <dbReference type="NCBI Taxonomy" id="2013648"/>
    <lineage>
        <taxon>Bacteria</taxon>
        <taxon>Bacillati</taxon>
        <taxon>Actinomycetota</taxon>
        <taxon>Candidatus Geothermincolia</taxon>
        <taxon>Candidatus Geothermincolales</taxon>
        <taxon>Candidatus Anoxymicrobiaceae</taxon>
        <taxon>Candidatus Anoxymicrobium</taxon>
    </lineage>
</organism>
<feature type="transmembrane region" description="Helical" evidence="1">
    <location>
        <begin position="25"/>
        <end position="45"/>
    </location>
</feature>
<feature type="transmembrane region" description="Helical" evidence="1">
    <location>
        <begin position="60"/>
        <end position="84"/>
    </location>
</feature>
<feature type="transmembrane region" description="Helical" evidence="1">
    <location>
        <begin position="121"/>
        <end position="146"/>
    </location>
</feature>
<dbReference type="AlphaFoldDB" id="A0A2N3G848"/>
<protein>
    <submittedName>
        <fullName evidence="2">Uncharacterized protein</fullName>
    </submittedName>
</protein>
<keyword evidence="1" id="KW-1133">Transmembrane helix</keyword>
<evidence type="ECO:0000256" key="1">
    <source>
        <dbReference type="SAM" id="Phobius"/>
    </source>
</evidence>
<keyword evidence="1" id="KW-0472">Membrane</keyword>
<keyword evidence="1" id="KW-0812">Transmembrane</keyword>
<accession>A0A2N3G848</accession>
<proteinExistence type="predicted"/>
<comment type="caution">
    <text evidence="2">The sequence shown here is derived from an EMBL/GenBank/DDBJ whole genome shotgun (WGS) entry which is preliminary data.</text>
</comment>
<evidence type="ECO:0000313" key="2">
    <source>
        <dbReference type="EMBL" id="PKQ28890.1"/>
    </source>
</evidence>
<reference evidence="2 3" key="1">
    <citation type="journal article" date="2017" name="ISME J.">
        <title>Potential for microbial H2 and metal transformations associated with novel bacteria and archaea in deep terrestrial subsurface sediments.</title>
        <authorList>
            <person name="Hernsdorf A.W."/>
            <person name="Amano Y."/>
            <person name="Miyakawa K."/>
            <person name="Ise K."/>
            <person name="Suzuki Y."/>
            <person name="Anantharaman K."/>
            <person name="Probst A."/>
            <person name="Burstein D."/>
            <person name="Thomas B.C."/>
            <person name="Banfield J.F."/>
        </authorList>
    </citation>
    <scope>NUCLEOTIDE SEQUENCE [LARGE SCALE GENOMIC DNA]</scope>
    <source>
        <strain evidence="2">HGW-Actinobacteria-3</strain>
    </source>
</reference>
<dbReference type="Proteomes" id="UP000233654">
    <property type="component" value="Unassembled WGS sequence"/>
</dbReference>
<sequence>MEQVEVEKGTSSGMTGETVSPVGDFIALVGGFAAVVFAMALTWYTTPGEALKGVNPGNPVGVICFAMGAGVFAFAVVMLVGRFINPHFRLIRSPGWVYSFGASVIFMACIVGLAVPPNIAGVQAGVSTGVILELFAASAISVGGLLKF</sequence>
<feature type="transmembrane region" description="Helical" evidence="1">
    <location>
        <begin position="96"/>
        <end position="115"/>
    </location>
</feature>
<name>A0A2N3G848_9ACTN</name>
<evidence type="ECO:0000313" key="3">
    <source>
        <dbReference type="Proteomes" id="UP000233654"/>
    </source>
</evidence>
<dbReference type="EMBL" id="PHEX01000003">
    <property type="protein sequence ID" value="PKQ28890.1"/>
    <property type="molecule type" value="Genomic_DNA"/>
</dbReference>
<gene>
    <name evidence="2" type="ORF">CVT63_00560</name>
</gene>